<evidence type="ECO:0000256" key="2">
    <source>
        <dbReference type="ARBA" id="ARBA00003002"/>
    </source>
</evidence>
<comment type="subcellular location">
    <subcellularLocation>
        <location evidence="3 16 17">Cell membrane</location>
        <topology evidence="3 16 17">Single-pass membrane protein</topology>
    </subcellularLocation>
</comment>
<evidence type="ECO:0000256" key="8">
    <source>
        <dbReference type="ARBA" id="ARBA00022692"/>
    </source>
</evidence>
<keyword evidence="8 16" id="KW-0812">Transmembrane</keyword>
<evidence type="ECO:0000256" key="12">
    <source>
        <dbReference type="ARBA" id="ARBA00023065"/>
    </source>
</evidence>
<dbReference type="Pfam" id="PF04277">
    <property type="entry name" value="OAD_gamma"/>
    <property type="match status" value="1"/>
</dbReference>
<dbReference type="NCBIfam" id="TIGR01195">
    <property type="entry name" value="oadG_fam"/>
    <property type="match status" value="1"/>
</dbReference>
<keyword evidence="11 16" id="KW-0915">Sodium</keyword>
<accession>A0ABQ6LY14</accession>
<evidence type="ECO:0000256" key="10">
    <source>
        <dbReference type="ARBA" id="ARBA00022989"/>
    </source>
</evidence>
<dbReference type="RefSeq" id="WP_285763596.1">
    <property type="nucleotide sequence ID" value="NZ_BSYJ01000002.1"/>
</dbReference>
<proteinExistence type="inferred from homology"/>
<keyword evidence="10 16" id="KW-1133">Transmembrane helix</keyword>
<evidence type="ECO:0000256" key="16">
    <source>
        <dbReference type="HAMAP-Rule" id="MF_00404"/>
    </source>
</evidence>
<evidence type="ECO:0000256" key="15">
    <source>
        <dbReference type="ARBA" id="ARBA00048176"/>
    </source>
</evidence>
<evidence type="ECO:0000256" key="4">
    <source>
        <dbReference type="ARBA" id="ARBA00005844"/>
    </source>
</evidence>
<dbReference type="InterPro" id="IPR005899">
    <property type="entry name" value="Na_pump_deCOase"/>
</dbReference>
<comment type="subunit">
    <text evidence="5 16">Heterotrimer of an alpha, a beta and a gamma subunit.</text>
</comment>
<comment type="similarity">
    <text evidence="4 16 17">Belongs to the OadG family.</text>
</comment>
<dbReference type="EC" id="7.2.4.2" evidence="16"/>
<organism evidence="18 19">
    <name type="scientific">Biformimicrobium ophioploci</name>
    <dbReference type="NCBI Taxonomy" id="3036711"/>
    <lineage>
        <taxon>Bacteria</taxon>
        <taxon>Pseudomonadati</taxon>
        <taxon>Pseudomonadota</taxon>
        <taxon>Gammaproteobacteria</taxon>
        <taxon>Cellvibrionales</taxon>
        <taxon>Microbulbiferaceae</taxon>
        <taxon>Biformimicrobium</taxon>
    </lineage>
</organism>
<dbReference type="EMBL" id="BSYJ01000002">
    <property type="protein sequence ID" value="GMG86980.1"/>
    <property type="molecule type" value="Genomic_DNA"/>
</dbReference>
<reference evidence="18 19" key="1">
    <citation type="submission" date="2023-04" db="EMBL/GenBank/DDBJ databases">
        <title>Marinobulbifer ophiurae gen. nov., sp. Nov., isolate from tissue of brittle star Ophioplocus japonicus.</title>
        <authorList>
            <person name="Kawano K."/>
            <person name="Sawayama S."/>
            <person name="Nakagawa S."/>
        </authorList>
    </citation>
    <scope>NUCLEOTIDE SEQUENCE [LARGE SCALE GENOMIC DNA]</scope>
    <source>
        <strain evidence="18 19">NKW57</strain>
    </source>
</reference>
<sequence>MEQGLWQQGVDLMLYGMGTVFVFLLLLVFVTTFMSRIITGFFPEAEPAPAASAKAPASKGQLPSEKTLAIIKDAIAQHRKRKDRD</sequence>
<dbReference type="InterPro" id="IPR023424">
    <property type="entry name" value="OadG"/>
</dbReference>
<evidence type="ECO:0000256" key="3">
    <source>
        <dbReference type="ARBA" id="ARBA00004162"/>
    </source>
</evidence>
<keyword evidence="12 16" id="KW-0406">Ion transport</keyword>
<comment type="caution">
    <text evidence="18">The sequence shown here is derived from an EMBL/GenBank/DDBJ whole genome shotgun (WGS) entry which is preliminary data.</text>
</comment>
<evidence type="ECO:0000256" key="17">
    <source>
        <dbReference type="RuleBase" id="RU004278"/>
    </source>
</evidence>
<keyword evidence="6 16" id="KW-0813">Transport</keyword>
<comment type="function">
    <text evidence="2 16 17">Catalyzes the decarboxylation of oxaloacetate coupled to Na(+) translocation.</text>
</comment>
<comment type="cofactor">
    <cofactor evidence="1 16 17">
        <name>Na(+)</name>
        <dbReference type="ChEBI" id="CHEBI:29101"/>
    </cofactor>
</comment>
<name>A0ABQ6LY14_9GAMM</name>
<evidence type="ECO:0000256" key="11">
    <source>
        <dbReference type="ARBA" id="ARBA00023053"/>
    </source>
</evidence>
<protein>
    <recommendedName>
        <fullName evidence="16">Probable oxaloacetate decarboxylase gamma chain</fullName>
        <ecNumber evidence="16">7.2.4.2</ecNumber>
    </recommendedName>
</protein>
<keyword evidence="13 16" id="KW-0472">Membrane</keyword>
<feature type="transmembrane region" description="Helical" evidence="16 17">
    <location>
        <begin position="12"/>
        <end position="34"/>
    </location>
</feature>
<dbReference type="Proteomes" id="UP001224392">
    <property type="component" value="Unassembled WGS sequence"/>
</dbReference>
<gene>
    <name evidence="16" type="primary">oadG</name>
    <name evidence="18" type="ORF">MNKW57_13010</name>
</gene>
<evidence type="ECO:0000313" key="18">
    <source>
        <dbReference type="EMBL" id="GMG86980.1"/>
    </source>
</evidence>
<comment type="catalytic activity">
    <reaction evidence="15 16 17">
        <text>oxaloacetate + 2 Na(+)(in) + H(+) = pyruvate + 2 Na(+)(out) + CO2</text>
        <dbReference type="Rhea" id="RHEA:57724"/>
        <dbReference type="ChEBI" id="CHEBI:15361"/>
        <dbReference type="ChEBI" id="CHEBI:15378"/>
        <dbReference type="ChEBI" id="CHEBI:16452"/>
        <dbReference type="ChEBI" id="CHEBI:16526"/>
        <dbReference type="ChEBI" id="CHEBI:29101"/>
        <dbReference type="EC" id="7.2.4.2"/>
    </reaction>
</comment>
<keyword evidence="19" id="KW-1185">Reference proteome</keyword>
<evidence type="ECO:0000256" key="7">
    <source>
        <dbReference type="ARBA" id="ARBA00022475"/>
    </source>
</evidence>
<evidence type="ECO:0000256" key="13">
    <source>
        <dbReference type="ARBA" id="ARBA00023136"/>
    </source>
</evidence>
<keyword evidence="9 16" id="KW-1278">Translocase</keyword>
<evidence type="ECO:0000256" key="1">
    <source>
        <dbReference type="ARBA" id="ARBA00001959"/>
    </source>
</evidence>
<evidence type="ECO:0000256" key="5">
    <source>
        <dbReference type="ARBA" id="ARBA00011869"/>
    </source>
</evidence>
<evidence type="ECO:0000313" key="19">
    <source>
        <dbReference type="Proteomes" id="UP001224392"/>
    </source>
</evidence>
<keyword evidence="7 16" id="KW-1003">Cell membrane</keyword>
<dbReference type="HAMAP" id="MF_00404">
    <property type="entry name" value="OadG"/>
    <property type="match status" value="1"/>
</dbReference>
<evidence type="ECO:0000256" key="14">
    <source>
        <dbReference type="ARBA" id="ARBA00023201"/>
    </source>
</evidence>
<evidence type="ECO:0000256" key="6">
    <source>
        <dbReference type="ARBA" id="ARBA00022448"/>
    </source>
</evidence>
<evidence type="ECO:0000256" key="9">
    <source>
        <dbReference type="ARBA" id="ARBA00022967"/>
    </source>
</evidence>
<keyword evidence="14 16" id="KW-0739">Sodium transport</keyword>